<feature type="domain" description="SbsA Ig-like" evidence="2">
    <location>
        <begin position="20"/>
        <end position="122"/>
    </location>
</feature>
<accession>A0A2S7WCI7</accession>
<organism evidence="3 4">
    <name type="scientific">Polaribacter gangjinensis</name>
    <dbReference type="NCBI Taxonomy" id="574710"/>
    <lineage>
        <taxon>Bacteria</taxon>
        <taxon>Pseudomonadati</taxon>
        <taxon>Bacteroidota</taxon>
        <taxon>Flavobacteriia</taxon>
        <taxon>Flavobacteriales</taxon>
        <taxon>Flavobacteriaceae</taxon>
    </lineage>
</organism>
<name>A0A2S7WCI7_9FLAO</name>
<dbReference type="AlphaFoldDB" id="A0A2S7WCI7"/>
<dbReference type="Proteomes" id="UP000237608">
    <property type="component" value="Unassembled WGS sequence"/>
</dbReference>
<keyword evidence="1" id="KW-0732">Signal</keyword>
<keyword evidence="4" id="KW-1185">Reference proteome</keyword>
<sequence length="526" mass="60536">MVLFVANCARTGRPEGGPKDEDAPLFVNSIPPYNTVKFDKKVVKLNFNEFITLKELNKQLVISPPMKNPPLISPQGAPSKEIKIQILDTLQENTTYIFNFGNAVQDNNESNVLENFKYVFSTGTYIDSLVTAGSINDAILKEIPRNVNVLLYRIDSSYKDSIIYKKKPNYVTNTLDTTNFKFTNVREGKYFVVALKEEVSDYIFNPKLDKIGFLADTIQLPKDSILVKPITLFKEIQPYKFVRAREISKGKLQFAFEGKQTDMKIHVTSKVPENFKSVFKFEKNKDSLNYWFTPFETDSLNFIVTNAIFSDTLTVKLRKEKMDSLSIDISPKNTLNFRDTIYVNSNHPILQIDSSKISLVDKDTLAVNFSTLFSEKENKIAVIFDKKPSEKYTLTALPAAFQDIYAFKNDTISVKFGTRKIEDYGKITLNVNNLNNENLIVELLSGNKQDMLIEQQFLNTSDKIVFDLLEPKKYTIRVIVDKNKNNQWDTGDFLKKQFPERIIYHNQLSNFELRANFFLEETFDVD</sequence>
<dbReference type="InterPro" id="IPR032812">
    <property type="entry name" value="SbsA_Ig"/>
</dbReference>
<proteinExistence type="predicted"/>
<dbReference type="EMBL" id="MSCL01000001">
    <property type="protein sequence ID" value="PQJ75323.1"/>
    <property type="molecule type" value="Genomic_DNA"/>
</dbReference>
<evidence type="ECO:0000259" key="2">
    <source>
        <dbReference type="Pfam" id="PF13205"/>
    </source>
</evidence>
<evidence type="ECO:0000256" key="1">
    <source>
        <dbReference type="ARBA" id="ARBA00022729"/>
    </source>
</evidence>
<gene>
    <name evidence="3" type="ORF">BTO13_08745</name>
</gene>
<protein>
    <recommendedName>
        <fullName evidence="2">SbsA Ig-like domain-containing protein</fullName>
    </recommendedName>
</protein>
<reference evidence="3 4" key="1">
    <citation type="submission" date="2016-12" db="EMBL/GenBank/DDBJ databases">
        <title>Trade-off between light-utilization and light-protection in marine flavobacteria.</title>
        <authorList>
            <person name="Kumagai Y."/>
            <person name="Yoshizawa S."/>
            <person name="Kogure K."/>
            <person name="Iwasaki W."/>
        </authorList>
    </citation>
    <scope>NUCLEOTIDE SEQUENCE [LARGE SCALE GENOMIC DNA]</scope>
    <source>
        <strain evidence="3 4">KCTC 22729</strain>
    </source>
</reference>
<evidence type="ECO:0000313" key="4">
    <source>
        <dbReference type="Proteomes" id="UP000237608"/>
    </source>
</evidence>
<dbReference type="OrthoDB" id="9809989at2"/>
<dbReference type="Pfam" id="PF13205">
    <property type="entry name" value="Big_5"/>
    <property type="match status" value="1"/>
</dbReference>
<evidence type="ECO:0000313" key="3">
    <source>
        <dbReference type="EMBL" id="PQJ75323.1"/>
    </source>
</evidence>
<comment type="caution">
    <text evidence="3">The sequence shown here is derived from an EMBL/GenBank/DDBJ whole genome shotgun (WGS) entry which is preliminary data.</text>
</comment>